<dbReference type="Proteomes" id="UP000034805">
    <property type="component" value="Unassembled WGS sequence"/>
</dbReference>
<dbReference type="InterPro" id="IPR028119">
    <property type="entry name" value="Snapin/Pallidin/Snn1"/>
</dbReference>
<dbReference type="GO" id="GO:0099078">
    <property type="term" value="C:BORC complex"/>
    <property type="evidence" value="ECO:0007669"/>
    <property type="project" value="TreeGrafter"/>
</dbReference>
<evidence type="ECO:0000256" key="4">
    <source>
        <dbReference type="SAM" id="MobiDB-lite"/>
    </source>
</evidence>
<dbReference type="EMBL" id="JARO02008008">
    <property type="protein sequence ID" value="KPP63292.1"/>
    <property type="molecule type" value="Genomic_DNA"/>
</dbReference>
<dbReference type="GO" id="GO:0032418">
    <property type="term" value="P:lysosome localization"/>
    <property type="evidence" value="ECO:0007669"/>
    <property type="project" value="TreeGrafter"/>
</dbReference>
<gene>
    <name evidence="6" type="primary">SNAPIN</name>
    <name evidence="5" type="ORF">Z043_118467</name>
</gene>
<comment type="function">
    <text evidence="3">Component of the BLOC-1 complex, a complex that is required for normal biogenesis of lysosome-related organelles (LRO), such as platelet dense granules and melanosomes. In concert with the AP-3 complex, the BLOC-1 complex is required to target membrane protein cargos into vesicles assembled at cell bodies for delivery into neurites and nerve terminals. The BLOC-1 complex, in association with SNARE proteins, is also proposed to be involved in neurite extension. Plays a role in intracellular vesicle trafficking and synaptic vesicle recycling.</text>
</comment>
<dbReference type="KEGG" id="sfm:108942493"/>
<dbReference type="GO" id="GO:0007040">
    <property type="term" value="P:lysosome organization"/>
    <property type="evidence" value="ECO:0007669"/>
    <property type="project" value="TreeGrafter"/>
</dbReference>
<evidence type="ECO:0000313" key="6">
    <source>
        <dbReference type="Ensembl" id="ENSSFOP00015015193.1"/>
    </source>
</evidence>
<sequence>MAALAVVDTPSERDAIGEGIFELLKPAVQQLDLHVHSVRESQVELREHIDNLATELCRINEHQKVALDLDPYVKKLLNARRRVVLVNNILQNAQERLRRLNHSVAKETARRKTMLETSGAFTPRSPSKP</sequence>
<dbReference type="OrthoDB" id="5399166at2759"/>
<dbReference type="Ensembl" id="ENSSFOT00015015373.2">
    <property type="protein sequence ID" value="ENSSFOP00015015193.1"/>
    <property type="gene ID" value="ENSSFOG00015009801.2"/>
</dbReference>
<reference evidence="6" key="3">
    <citation type="submission" date="2025-05" db="UniProtKB">
        <authorList>
            <consortium name="Ensembl"/>
        </authorList>
    </citation>
    <scope>IDENTIFICATION</scope>
</reference>
<accession>A0A0P7UMU5</accession>
<evidence type="ECO:0000256" key="1">
    <source>
        <dbReference type="ARBA" id="ARBA00006111"/>
    </source>
</evidence>
<comment type="subcellular location">
    <subcellularLocation>
        <location evidence="3">Cytoplasmic vesicle</location>
        <location evidence="3">Secretory vesicle</location>
        <location evidence="3">Synaptic vesicle membrane</location>
    </subcellularLocation>
</comment>
<reference evidence="5 7" key="1">
    <citation type="submission" date="2015-08" db="EMBL/GenBank/DDBJ databases">
        <title>The genome of the Asian arowana (Scleropages formosus).</title>
        <authorList>
            <person name="Tan M.H."/>
            <person name="Gan H.M."/>
            <person name="Croft L.J."/>
            <person name="Austin C.M."/>
        </authorList>
    </citation>
    <scope>NUCLEOTIDE SEQUENCE [LARGE SCALE GENOMIC DNA]</scope>
    <source>
        <strain evidence="5">Aro1</strain>
    </source>
</reference>
<evidence type="ECO:0000313" key="7">
    <source>
        <dbReference type="Proteomes" id="UP000034805"/>
    </source>
</evidence>
<evidence type="ECO:0000313" key="8">
    <source>
        <dbReference type="Proteomes" id="UP000694397"/>
    </source>
</evidence>
<dbReference type="InterPro" id="IPR017246">
    <property type="entry name" value="Snapin"/>
</dbReference>
<dbReference type="Pfam" id="PF14712">
    <property type="entry name" value="Snapin_Pallidin"/>
    <property type="match status" value="1"/>
</dbReference>
<feature type="compositionally biased region" description="Basic and acidic residues" evidence="4">
    <location>
        <begin position="105"/>
        <end position="114"/>
    </location>
</feature>
<keyword evidence="3" id="KW-0770">Synapse</keyword>
<organism evidence="5 7">
    <name type="scientific">Scleropages formosus</name>
    <name type="common">Asian bonytongue</name>
    <name type="synonym">Osteoglossum formosum</name>
    <dbReference type="NCBI Taxonomy" id="113540"/>
    <lineage>
        <taxon>Eukaryota</taxon>
        <taxon>Metazoa</taxon>
        <taxon>Chordata</taxon>
        <taxon>Craniata</taxon>
        <taxon>Vertebrata</taxon>
        <taxon>Euteleostomi</taxon>
        <taxon>Actinopterygii</taxon>
        <taxon>Neopterygii</taxon>
        <taxon>Teleostei</taxon>
        <taxon>Osteoglossocephala</taxon>
        <taxon>Osteoglossomorpha</taxon>
        <taxon>Osteoglossiformes</taxon>
        <taxon>Osteoglossidae</taxon>
        <taxon>Scleropages</taxon>
    </lineage>
</organism>
<feature type="region of interest" description="Disordered" evidence="4">
    <location>
        <begin position="105"/>
        <end position="129"/>
    </location>
</feature>
<dbReference type="GO" id="GO:0031083">
    <property type="term" value="C:BLOC-1 complex"/>
    <property type="evidence" value="ECO:0007669"/>
    <property type="project" value="UniProtKB-UniRule"/>
</dbReference>
<dbReference type="RefSeq" id="XP_018621408.1">
    <property type="nucleotide sequence ID" value="XM_018765892.2"/>
</dbReference>
<keyword evidence="3" id="KW-0968">Cytoplasmic vesicle</keyword>
<dbReference type="GO" id="GO:0008333">
    <property type="term" value="P:endosome to lysosome transport"/>
    <property type="evidence" value="ECO:0007669"/>
    <property type="project" value="TreeGrafter"/>
</dbReference>
<dbReference type="GO" id="GO:2000300">
    <property type="term" value="P:regulation of synaptic vesicle exocytosis"/>
    <property type="evidence" value="ECO:0007669"/>
    <property type="project" value="TreeGrafter"/>
</dbReference>
<protein>
    <recommendedName>
        <fullName evidence="3">SNARE-associated protein Snapin</fullName>
    </recommendedName>
    <alternativeName>
        <fullName evidence="3">Biogenesis of lysosome-related organelles complex 1 subunit 7</fullName>
    </alternativeName>
</protein>
<dbReference type="GO" id="GO:0006886">
    <property type="term" value="P:intracellular protein transport"/>
    <property type="evidence" value="ECO:0007669"/>
    <property type="project" value="UniProtKB-UniRule"/>
</dbReference>
<reference evidence="6 8" key="2">
    <citation type="submission" date="2019-04" db="EMBL/GenBank/DDBJ databases">
        <authorList>
            <consortium name="Wellcome Sanger Institute Data Sharing"/>
        </authorList>
    </citation>
    <scope>NUCLEOTIDE SEQUENCE [LARGE SCALE GENOMIC DNA]</scope>
</reference>
<keyword evidence="3" id="KW-0963">Cytoplasm</keyword>
<proteinExistence type="inferred from homology"/>
<dbReference type="AlphaFoldDB" id="A0A0P7UMU5"/>
<evidence type="ECO:0000313" key="5">
    <source>
        <dbReference type="EMBL" id="KPP63292.1"/>
    </source>
</evidence>
<dbReference type="GeneID" id="108942493"/>
<dbReference type="Proteomes" id="UP000694397">
    <property type="component" value="Chromosome 23"/>
</dbReference>
<keyword evidence="3" id="KW-0472">Membrane</keyword>
<dbReference type="STRING" id="113540.ENSSFOP00015015193"/>
<dbReference type="GeneTree" id="ENSGT00390000008274"/>
<dbReference type="GO" id="GO:0000149">
    <property type="term" value="F:SNARE binding"/>
    <property type="evidence" value="ECO:0007669"/>
    <property type="project" value="TreeGrafter"/>
</dbReference>
<dbReference type="GO" id="GO:0030672">
    <property type="term" value="C:synaptic vesicle membrane"/>
    <property type="evidence" value="ECO:0007669"/>
    <property type="project" value="UniProtKB-SubCell"/>
</dbReference>
<keyword evidence="8" id="KW-1185">Reference proteome</keyword>
<keyword evidence="2" id="KW-0175">Coiled coil</keyword>
<dbReference type="PANTHER" id="PTHR31305:SF2">
    <property type="entry name" value="SNARE-ASSOCIATED PROTEIN SNAPIN"/>
    <property type="match status" value="1"/>
</dbReference>
<dbReference type="CTD" id="23557"/>
<evidence type="ECO:0000256" key="2">
    <source>
        <dbReference type="ARBA" id="ARBA00023054"/>
    </source>
</evidence>
<evidence type="ECO:0000256" key="3">
    <source>
        <dbReference type="PIRNR" id="PIRNR037631"/>
    </source>
</evidence>
<dbReference type="PANTHER" id="PTHR31305">
    <property type="entry name" value="SNARE-ASSOCIATED PROTEIN SNAPIN"/>
    <property type="match status" value="1"/>
</dbReference>
<name>A0A0P7UMU5_SCLFO</name>
<comment type="similarity">
    <text evidence="1 3">Belongs to the SNAPIN family.</text>
</comment>
<dbReference type="PIRSF" id="PIRSF037631">
    <property type="entry name" value="Snapin"/>
    <property type="match status" value="1"/>
</dbReference>
<dbReference type="GO" id="GO:0016079">
    <property type="term" value="P:synaptic vesicle exocytosis"/>
    <property type="evidence" value="ECO:0007669"/>
    <property type="project" value="TreeGrafter"/>
</dbReference>